<dbReference type="GeneTree" id="ENSGT00940000155319"/>
<sequence length="226" mass="24999">MGKTADSTEQRLQREMLPICNGDPEAGGDTESGENPQQEQLMELSSSNGDARRGQDPGCLSPFRNPLVWGTVAGLVILVIGLGAALAVTTSESHVADLGVRGETACPNGWVVFQGKCYYFSETEGNWTYSRSNCSSLGASLAGIDTQQDMDFMLRYRDPRDHWFGLQREQDLRPWRWVNGTEFNNWFHIGGGGKCAYLKEAKAISSSRCSMERHWICSKPHVCAKV</sequence>
<dbReference type="GeneID" id="101947741"/>
<keyword evidence="4" id="KW-0472">Membrane</keyword>
<dbReference type="CDD" id="cd03593">
    <property type="entry name" value="CLECT_NK_receptors_like"/>
    <property type="match status" value="1"/>
</dbReference>
<name>A0A8C3I020_CHRPI</name>
<keyword evidence="2" id="KW-0430">Lectin</keyword>
<keyword evidence="4" id="KW-0812">Transmembrane</keyword>
<dbReference type="InterPro" id="IPR050828">
    <property type="entry name" value="C-type_lectin/matrix_domain"/>
</dbReference>
<feature type="region of interest" description="Disordered" evidence="3">
    <location>
        <begin position="1"/>
        <end position="56"/>
    </location>
</feature>
<dbReference type="InterPro" id="IPR016186">
    <property type="entry name" value="C-type_lectin-like/link_sf"/>
</dbReference>
<dbReference type="KEGG" id="cpic:101947741"/>
<dbReference type="Proteomes" id="UP000694380">
    <property type="component" value="Unplaced"/>
</dbReference>
<evidence type="ECO:0000256" key="1">
    <source>
        <dbReference type="ARBA" id="ARBA00004401"/>
    </source>
</evidence>
<dbReference type="InterPro" id="IPR001304">
    <property type="entry name" value="C-type_lectin-like"/>
</dbReference>
<evidence type="ECO:0000313" key="6">
    <source>
        <dbReference type="Proteomes" id="UP000694380"/>
    </source>
</evidence>
<dbReference type="SUPFAM" id="SSF56436">
    <property type="entry name" value="C-type lectin-like"/>
    <property type="match status" value="1"/>
</dbReference>
<evidence type="ECO:0000256" key="3">
    <source>
        <dbReference type="SAM" id="MobiDB-lite"/>
    </source>
</evidence>
<feature type="compositionally biased region" description="Basic and acidic residues" evidence="3">
    <location>
        <begin position="1"/>
        <end position="14"/>
    </location>
</feature>
<dbReference type="GO" id="GO:0005886">
    <property type="term" value="C:plasma membrane"/>
    <property type="evidence" value="ECO:0007669"/>
    <property type="project" value="UniProtKB-SubCell"/>
</dbReference>
<dbReference type="PROSITE" id="PS50041">
    <property type="entry name" value="C_TYPE_LECTIN_2"/>
    <property type="match status" value="1"/>
</dbReference>
<proteinExistence type="predicted"/>
<dbReference type="PANTHER" id="PTHR45710">
    <property type="entry name" value="C-TYPE LECTIN DOMAIN-CONTAINING PROTEIN 180"/>
    <property type="match status" value="1"/>
</dbReference>
<dbReference type="OMA" id="MERHWIC"/>
<dbReference type="PANTHER" id="PTHR45710:SF35">
    <property type="entry name" value="C-TYPE LECTIN DOMAIN FAMILY 2 MEMBER D"/>
    <property type="match status" value="1"/>
</dbReference>
<keyword evidence="6" id="KW-1185">Reference proteome</keyword>
<dbReference type="Gene3D" id="3.10.100.10">
    <property type="entry name" value="Mannose-Binding Protein A, subunit A"/>
    <property type="match status" value="1"/>
</dbReference>
<evidence type="ECO:0000313" key="5">
    <source>
        <dbReference type="Ensembl" id="ENSCPBP00000026307.1"/>
    </source>
</evidence>
<dbReference type="InterPro" id="IPR016187">
    <property type="entry name" value="CTDL_fold"/>
</dbReference>
<reference evidence="5" key="1">
    <citation type="submission" date="2025-08" db="UniProtKB">
        <authorList>
            <consortium name="Ensembl"/>
        </authorList>
    </citation>
    <scope>IDENTIFICATION</scope>
</reference>
<gene>
    <name evidence="5" type="primary">LOC101947741</name>
</gene>
<dbReference type="AlphaFoldDB" id="A0A8C3I020"/>
<reference evidence="5" key="2">
    <citation type="submission" date="2025-09" db="UniProtKB">
        <authorList>
            <consortium name="Ensembl"/>
        </authorList>
    </citation>
    <scope>IDENTIFICATION</scope>
</reference>
<dbReference type="Pfam" id="PF00059">
    <property type="entry name" value="Lectin_C"/>
    <property type="match status" value="1"/>
</dbReference>
<comment type="subcellular location">
    <subcellularLocation>
        <location evidence="1">Cell membrane</location>
        <topology evidence="1">Single-pass type II membrane protein</topology>
    </subcellularLocation>
</comment>
<organism evidence="5 6">
    <name type="scientific">Chrysemys picta bellii</name>
    <name type="common">Western painted turtle</name>
    <name type="synonym">Emys bellii</name>
    <dbReference type="NCBI Taxonomy" id="8478"/>
    <lineage>
        <taxon>Eukaryota</taxon>
        <taxon>Metazoa</taxon>
        <taxon>Chordata</taxon>
        <taxon>Craniata</taxon>
        <taxon>Vertebrata</taxon>
        <taxon>Euteleostomi</taxon>
        <taxon>Archelosauria</taxon>
        <taxon>Testudinata</taxon>
        <taxon>Testudines</taxon>
        <taxon>Cryptodira</taxon>
        <taxon>Durocryptodira</taxon>
        <taxon>Testudinoidea</taxon>
        <taxon>Emydidae</taxon>
        <taxon>Chrysemys</taxon>
    </lineage>
</organism>
<protein>
    <submittedName>
        <fullName evidence="5">Uncharacterized protein</fullName>
    </submittedName>
</protein>
<dbReference type="SMART" id="SM00034">
    <property type="entry name" value="CLECT"/>
    <property type="match status" value="1"/>
</dbReference>
<evidence type="ECO:0000256" key="2">
    <source>
        <dbReference type="ARBA" id="ARBA00022734"/>
    </source>
</evidence>
<dbReference type="GO" id="GO:0030246">
    <property type="term" value="F:carbohydrate binding"/>
    <property type="evidence" value="ECO:0007669"/>
    <property type="project" value="UniProtKB-KW"/>
</dbReference>
<feature type="transmembrane region" description="Helical" evidence="4">
    <location>
        <begin position="67"/>
        <end position="88"/>
    </location>
</feature>
<evidence type="ECO:0000256" key="4">
    <source>
        <dbReference type="SAM" id="Phobius"/>
    </source>
</evidence>
<feature type="compositionally biased region" description="Polar residues" evidence="3">
    <location>
        <begin position="33"/>
        <end position="49"/>
    </location>
</feature>
<accession>A0A8C3I020</accession>
<dbReference type="Ensembl" id="ENSCPBT00000030979.1">
    <property type="protein sequence ID" value="ENSCPBP00000026307.1"/>
    <property type="gene ID" value="ENSCPBG00000018673.1"/>
</dbReference>
<keyword evidence="4" id="KW-1133">Transmembrane helix</keyword>
<dbReference type="InterPro" id="IPR033992">
    <property type="entry name" value="NKR-like_CTLD"/>
</dbReference>